<keyword evidence="1" id="KW-1133">Transmembrane helix</keyword>
<keyword evidence="1" id="KW-0472">Membrane</keyword>
<evidence type="ECO:0000313" key="2">
    <source>
        <dbReference type="EMBL" id="WKW13542.1"/>
    </source>
</evidence>
<dbReference type="AlphaFoldDB" id="A0AA49Q619"/>
<name>A0AA49Q619_9BACT</name>
<feature type="transmembrane region" description="Helical" evidence="1">
    <location>
        <begin position="16"/>
        <end position="36"/>
    </location>
</feature>
<organism evidence="2">
    <name type="scientific">Pseudogemmatithrix spongiicola</name>
    <dbReference type="NCBI Taxonomy" id="3062599"/>
    <lineage>
        <taxon>Bacteria</taxon>
        <taxon>Pseudomonadati</taxon>
        <taxon>Gemmatimonadota</taxon>
        <taxon>Gemmatimonadia</taxon>
        <taxon>Gemmatimonadales</taxon>
        <taxon>Gemmatimonadaceae</taxon>
        <taxon>Pseudogemmatithrix</taxon>
    </lineage>
</organism>
<dbReference type="RefSeq" id="WP_367886389.1">
    <property type="nucleotide sequence ID" value="NZ_CP130612.1"/>
</dbReference>
<protein>
    <submittedName>
        <fullName evidence="2">Uncharacterized protein</fullName>
    </submittedName>
</protein>
<accession>A0AA49Q619</accession>
<dbReference type="EMBL" id="CP130612">
    <property type="protein sequence ID" value="WKW13542.1"/>
    <property type="molecule type" value="Genomic_DNA"/>
</dbReference>
<feature type="transmembrane region" description="Helical" evidence="1">
    <location>
        <begin position="82"/>
        <end position="103"/>
    </location>
</feature>
<keyword evidence="1" id="KW-0812">Transmembrane</keyword>
<evidence type="ECO:0000256" key="1">
    <source>
        <dbReference type="SAM" id="Phobius"/>
    </source>
</evidence>
<proteinExistence type="predicted"/>
<reference evidence="2" key="1">
    <citation type="submission" date="2023-07" db="EMBL/GenBank/DDBJ databases">
        <authorList>
            <person name="Haufschild T."/>
            <person name="Kallscheuer N."/>
            <person name="Hammer J."/>
            <person name="Kohn T."/>
            <person name="Kabuu M."/>
            <person name="Jogler M."/>
            <person name="Wohfarth N."/>
            <person name="Heuer A."/>
            <person name="Rohde M."/>
            <person name="van Teeseling M.C.F."/>
            <person name="Jogler C."/>
        </authorList>
    </citation>
    <scope>NUCLEOTIDE SEQUENCE</scope>
    <source>
        <strain evidence="2">Strain 138</strain>
    </source>
</reference>
<sequence length="105" mass="11544">MAAILVVVAEQSAPRLAYLALFPVVVFLALDTYYLALEKGFRASYNAFVDRLHSSQAFPRDLYAVEPTGDASSLQKAAIRSFSVWGFYLSLAVLVWIAERVVIAG</sequence>
<gene>
    <name evidence="2" type="ORF">Strain138_002866</name>
</gene>